<comment type="caution">
    <text evidence="2">The sequence shown here is derived from an EMBL/GenBank/DDBJ whole genome shotgun (WGS) entry which is preliminary data.</text>
</comment>
<keyword evidence="1" id="KW-0732">Signal</keyword>
<feature type="chain" id="PRO_5047329496" evidence="1">
    <location>
        <begin position="29"/>
        <end position="158"/>
    </location>
</feature>
<dbReference type="Proteomes" id="UP000664844">
    <property type="component" value="Unassembled WGS sequence"/>
</dbReference>
<evidence type="ECO:0000256" key="1">
    <source>
        <dbReference type="SAM" id="SignalP"/>
    </source>
</evidence>
<gene>
    <name evidence="2" type="ORF">J0895_16215</name>
</gene>
<protein>
    <submittedName>
        <fullName evidence="2">Uncharacterized protein</fullName>
    </submittedName>
</protein>
<reference evidence="2 3" key="1">
    <citation type="submission" date="2021-03" db="EMBL/GenBank/DDBJ databases">
        <title>Metabolic Capacity of the Antarctic Cyanobacterium Phormidium pseudopriestleyi that Sustains Oxygenic Photosynthesis in the Presence of Hydrogen Sulfide.</title>
        <authorList>
            <person name="Lumian J.E."/>
            <person name="Jungblut A.D."/>
            <person name="Dillon M.L."/>
            <person name="Hawes I."/>
            <person name="Doran P.T."/>
            <person name="Mackey T.J."/>
            <person name="Dick G.J."/>
            <person name="Grettenberger C.L."/>
            <person name="Sumner D.Y."/>
        </authorList>
    </citation>
    <scope>NUCLEOTIDE SEQUENCE [LARGE SCALE GENOMIC DNA]</scope>
    <source>
        <strain evidence="2 3">FRX01</strain>
    </source>
</reference>
<evidence type="ECO:0000313" key="3">
    <source>
        <dbReference type="Proteomes" id="UP000664844"/>
    </source>
</evidence>
<accession>A0ABS3FU00</accession>
<keyword evidence="3" id="KW-1185">Reference proteome</keyword>
<sequence>MNVLKKSKITRKFSLILGGFLTSSLLFAMPVTAQITDAKVDSLVEALRLAAPDTGMEDDGLYSDWQIKPDNIPRWSRLCIQQELTPAEFEANEAQAREVLACVMSDVLQEEYEASGSDESLAVRRAAAWWMAGDPEQYNSERISGYTQEVLQYYQQQQ</sequence>
<evidence type="ECO:0000313" key="2">
    <source>
        <dbReference type="EMBL" id="MBO0350611.1"/>
    </source>
</evidence>
<feature type="signal peptide" evidence="1">
    <location>
        <begin position="1"/>
        <end position="28"/>
    </location>
</feature>
<organism evidence="2 3">
    <name type="scientific">Phormidium pseudopriestleyi FRX01</name>
    <dbReference type="NCBI Taxonomy" id="1759528"/>
    <lineage>
        <taxon>Bacteria</taxon>
        <taxon>Bacillati</taxon>
        <taxon>Cyanobacteriota</taxon>
        <taxon>Cyanophyceae</taxon>
        <taxon>Oscillatoriophycideae</taxon>
        <taxon>Oscillatoriales</taxon>
        <taxon>Oscillatoriaceae</taxon>
        <taxon>Phormidium</taxon>
    </lineage>
</organism>
<name>A0ABS3FU00_9CYAN</name>
<proteinExistence type="predicted"/>
<dbReference type="EMBL" id="JAFLQW010000431">
    <property type="protein sequence ID" value="MBO0350611.1"/>
    <property type="molecule type" value="Genomic_DNA"/>
</dbReference>